<dbReference type="AlphaFoldDB" id="A0A0R3TV87"/>
<name>A0A0R3TV87_RODNA</name>
<dbReference type="Proteomes" id="UP000278807">
    <property type="component" value="Unassembled WGS sequence"/>
</dbReference>
<reference evidence="1 2" key="2">
    <citation type="submission" date="2018-11" db="EMBL/GenBank/DDBJ databases">
        <authorList>
            <consortium name="Pathogen Informatics"/>
        </authorList>
    </citation>
    <scope>NUCLEOTIDE SEQUENCE [LARGE SCALE GENOMIC DNA]</scope>
</reference>
<evidence type="ECO:0000313" key="2">
    <source>
        <dbReference type="Proteomes" id="UP000278807"/>
    </source>
</evidence>
<protein>
    <submittedName>
        <fullName evidence="1 3">Uncharacterized protein</fullName>
    </submittedName>
</protein>
<sequence>MPNSNALENIYSNEEPATYLHHIGTRTTPDFLLASSDIKHLEKLKRKRDVLRNTADQTGRTEDVQAWRRQSAVLRQALLQAKRTSFDKTILSNHSRRHTATEVTPKPLEKAQKATEVTLKPLEKAHNEVTLKPLEKAHYQELRLITGGIKSTPIDAMLVTGSTTIGSCHAPSYRKHYNMFPYQRKGYRKHHNMFPYQRKALILCEKLL</sequence>
<keyword evidence="2" id="KW-1185">Reference proteome</keyword>
<gene>
    <name evidence="1" type="ORF">HNAJ_LOCUS11714</name>
</gene>
<dbReference type="EMBL" id="UZAE01013747">
    <property type="protein sequence ID" value="VDO11162.1"/>
    <property type="molecule type" value="Genomic_DNA"/>
</dbReference>
<proteinExistence type="predicted"/>
<accession>A0A0R3TV87</accession>
<organism evidence="3">
    <name type="scientific">Rodentolepis nana</name>
    <name type="common">Dwarf tapeworm</name>
    <name type="synonym">Hymenolepis nana</name>
    <dbReference type="NCBI Taxonomy" id="102285"/>
    <lineage>
        <taxon>Eukaryota</taxon>
        <taxon>Metazoa</taxon>
        <taxon>Spiralia</taxon>
        <taxon>Lophotrochozoa</taxon>
        <taxon>Platyhelminthes</taxon>
        <taxon>Cestoda</taxon>
        <taxon>Eucestoda</taxon>
        <taxon>Cyclophyllidea</taxon>
        <taxon>Hymenolepididae</taxon>
        <taxon>Rodentolepis</taxon>
    </lineage>
</organism>
<evidence type="ECO:0000313" key="1">
    <source>
        <dbReference type="EMBL" id="VDO11162.1"/>
    </source>
</evidence>
<evidence type="ECO:0000313" key="3">
    <source>
        <dbReference type="WBParaSite" id="HNAJ_0001172401-mRNA-1"/>
    </source>
</evidence>
<reference evidence="3" key="1">
    <citation type="submission" date="2017-02" db="UniProtKB">
        <authorList>
            <consortium name="WormBaseParasite"/>
        </authorList>
    </citation>
    <scope>IDENTIFICATION</scope>
</reference>
<dbReference type="WBParaSite" id="HNAJ_0001172401-mRNA-1">
    <property type="protein sequence ID" value="HNAJ_0001172401-mRNA-1"/>
    <property type="gene ID" value="HNAJ_0001172401"/>
</dbReference>